<accession>A0AAD4J974</accession>
<dbReference type="AlphaFoldDB" id="A0AAD4J974"/>
<dbReference type="Pfam" id="PF00199">
    <property type="entry name" value="Catalase"/>
    <property type="match status" value="1"/>
</dbReference>
<keyword evidence="5" id="KW-1185">Reference proteome</keyword>
<evidence type="ECO:0000256" key="1">
    <source>
        <dbReference type="ARBA" id="ARBA00001971"/>
    </source>
</evidence>
<organism evidence="4 5">
    <name type="scientific">Perilla frutescens var. hirtella</name>
    <name type="common">Perilla citriodora</name>
    <name type="synonym">Perilla setoyensis</name>
    <dbReference type="NCBI Taxonomy" id="608512"/>
    <lineage>
        <taxon>Eukaryota</taxon>
        <taxon>Viridiplantae</taxon>
        <taxon>Streptophyta</taxon>
        <taxon>Embryophyta</taxon>
        <taxon>Tracheophyta</taxon>
        <taxon>Spermatophyta</taxon>
        <taxon>Magnoliopsida</taxon>
        <taxon>eudicotyledons</taxon>
        <taxon>Gunneridae</taxon>
        <taxon>Pentapetalae</taxon>
        <taxon>asterids</taxon>
        <taxon>lamiids</taxon>
        <taxon>Lamiales</taxon>
        <taxon>Lamiaceae</taxon>
        <taxon>Nepetoideae</taxon>
        <taxon>Elsholtzieae</taxon>
        <taxon>Perilla</taxon>
    </lineage>
</organism>
<dbReference type="InterPro" id="IPR011614">
    <property type="entry name" value="Catalase_core"/>
</dbReference>
<dbReference type="GO" id="GO:0005777">
    <property type="term" value="C:peroxisome"/>
    <property type="evidence" value="ECO:0007669"/>
    <property type="project" value="TreeGrafter"/>
</dbReference>
<reference evidence="4 5" key="1">
    <citation type="journal article" date="2021" name="Nat. Commun.">
        <title>Incipient diploidization of the medicinal plant Perilla within 10,000 years.</title>
        <authorList>
            <person name="Zhang Y."/>
            <person name="Shen Q."/>
            <person name="Leng L."/>
            <person name="Zhang D."/>
            <person name="Chen S."/>
            <person name="Shi Y."/>
            <person name="Ning Z."/>
            <person name="Chen S."/>
        </authorList>
    </citation>
    <scope>NUCLEOTIDE SEQUENCE [LARGE SCALE GENOMIC DNA]</scope>
    <source>
        <strain evidence="5">cv. PC099</strain>
    </source>
</reference>
<gene>
    <name evidence="4" type="ORF">C2S53_011447</name>
</gene>
<evidence type="ECO:0000313" key="5">
    <source>
        <dbReference type="Proteomes" id="UP001190926"/>
    </source>
</evidence>
<dbReference type="SUPFAM" id="SSF56634">
    <property type="entry name" value="Heme-dependent catalase-like"/>
    <property type="match status" value="1"/>
</dbReference>
<dbReference type="GO" id="GO:0020037">
    <property type="term" value="F:heme binding"/>
    <property type="evidence" value="ECO:0007669"/>
    <property type="project" value="InterPro"/>
</dbReference>
<dbReference type="PANTHER" id="PTHR11465:SF23">
    <property type="entry name" value="CATALASE-2"/>
    <property type="match status" value="1"/>
</dbReference>
<dbReference type="GO" id="GO:0042542">
    <property type="term" value="P:response to hydrogen peroxide"/>
    <property type="evidence" value="ECO:0007669"/>
    <property type="project" value="TreeGrafter"/>
</dbReference>
<dbReference type="Proteomes" id="UP001190926">
    <property type="component" value="Unassembled WGS sequence"/>
</dbReference>
<dbReference type="EMBL" id="SDAM02000107">
    <property type="protein sequence ID" value="KAH6829517.1"/>
    <property type="molecule type" value="Genomic_DNA"/>
</dbReference>
<dbReference type="GO" id="GO:0042744">
    <property type="term" value="P:hydrogen peroxide catabolic process"/>
    <property type="evidence" value="ECO:0007669"/>
    <property type="project" value="TreeGrafter"/>
</dbReference>
<dbReference type="GO" id="GO:0005886">
    <property type="term" value="C:plasma membrane"/>
    <property type="evidence" value="ECO:0007669"/>
    <property type="project" value="TreeGrafter"/>
</dbReference>
<dbReference type="InterPro" id="IPR018028">
    <property type="entry name" value="Catalase"/>
</dbReference>
<evidence type="ECO:0000259" key="3">
    <source>
        <dbReference type="Pfam" id="PF00199"/>
    </source>
</evidence>
<dbReference type="GO" id="GO:0004096">
    <property type="term" value="F:catalase activity"/>
    <property type="evidence" value="ECO:0007669"/>
    <property type="project" value="UniProtKB-EC"/>
</dbReference>
<evidence type="ECO:0000256" key="2">
    <source>
        <dbReference type="ARBA" id="ARBA00012314"/>
    </source>
</evidence>
<dbReference type="EC" id="1.11.1.6" evidence="2"/>
<feature type="domain" description="Catalase core" evidence="3">
    <location>
        <begin position="298"/>
        <end position="367"/>
    </location>
</feature>
<dbReference type="PANTHER" id="PTHR11465">
    <property type="entry name" value="CATALASE"/>
    <property type="match status" value="1"/>
</dbReference>
<name>A0AAD4J974_PERFH</name>
<protein>
    <recommendedName>
        <fullName evidence="2">catalase</fullName>
        <ecNumber evidence="2">1.11.1.6</ecNumber>
    </recommendedName>
</protein>
<sequence length="790" mass="89550">MADDISLNDLEEALNKSEHKLQVEILNREAWESKLQTQIVEQFEGFNEKFDQLNTILAAIQLQLFLLNPQSQFQLPPSSLSPPFSSISVKPSIDTQFTALSPNSLSTPIPHTQTQSLPLEQNSKTISSLMSNYEDGDEFEETRSMMKFHSAQKVFDKYPERNLSIWMSNTSEYAHNCFGVVLSASVQSERLRETVLELNAIPGITNGHIAATLAYHFEKKNYEAKMGFDPGGIQVGNKISFDGRMTTLGVVEKVWNHQFLKNCPSIAYTHDTCIASIDKLLEKIALTTPIFDPGEVIFYLIGKYIHVFFIQDEMIICEVIHSLKSKSMSHIWENWRFLDFFSHKSKSFNMFVLLFDNLGFPREYIYYVNLGINDTFQNLVGFVVDHSKGLNQFLHNWVNPNDSRASKLWQQSYDSRSISLVKITKSLNSCARLEGVILRVLDDLGNEIVEQDVVIVFNILFNTKRYGNVLIASLVMIAMYEEVGNVEVAWSSIDHFHMISTFEDTHKMIHPNDLWTFVRLKSASMVVVCALWNIIRRSILHHRGRALEQWAKEPLEICHGRTRKTFTKLNLKLSPKAIGLTNELCDGFFAIAMLANLFTDIMPRKIVDKMDGIDVVSWIKNLGMNVEIGNLTGVNLIFAQKNNGFSATAQNHQRGMVLANIFFANGIGMVMTSSSNFLAKKEKRTHSVLDRPLPKPPPQLRHISLGDKTLSRRECSEFTHDIHRIVSSSCILSASSQASRVSSLPLPRVGTVTRVTVSLGRRWLWEIDFRVSTLFVKGMCAAKTGWAVSS</sequence>
<dbReference type="Gene3D" id="1.20.1370.60">
    <property type="match status" value="1"/>
</dbReference>
<dbReference type="InterPro" id="IPR020835">
    <property type="entry name" value="Catalase_sf"/>
</dbReference>
<proteinExistence type="predicted"/>
<evidence type="ECO:0000313" key="4">
    <source>
        <dbReference type="EMBL" id="KAH6829517.1"/>
    </source>
</evidence>
<comment type="cofactor">
    <cofactor evidence="1">
        <name>heme</name>
        <dbReference type="ChEBI" id="CHEBI:30413"/>
    </cofactor>
</comment>
<comment type="caution">
    <text evidence="4">The sequence shown here is derived from an EMBL/GenBank/DDBJ whole genome shotgun (WGS) entry which is preliminary data.</text>
</comment>